<reference evidence="1" key="1">
    <citation type="submission" date="2023-03" db="EMBL/GenBank/DDBJ databases">
        <title>Massive genome expansion in bonnet fungi (Mycena s.s.) driven by repeated elements and novel gene families across ecological guilds.</title>
        <authorList>
            <consortium name="Lawrence Berkeley National Laboratory"/>
            <person name="Harder C.B."/>
            <person name="Miyauchi S."/>
            <person name="Viragh M."/>
            <person name="Kuo A."/>
            <person name="Thoen E."/>
            <person name="Andreopoulos B."/>
            <person name="Lu D."/>
            <person name="Skrede I."/>
            <person name="Drula E."/>
            <person name="Henrissat B."/>
            <person name="Morin E."/>
            <person name="Kohler A."/>
            <person name="Barry K."/>
            <person name="LaButti K."/>
            <person name="Morin E."/>
            <person name="Salamov A."/>
            <person name="Lipzen A."/>
            <person name="Mereny Z."/>
            <person name="Hegedus B."/>
            <person name="Baldrian P."/>
            <person name="Stursova M."/>
            <person name="Weitz H."/>
            <person name="Taylor A."/>
            <person name="Grigoriev I.V."/>
            <person name="Nagy L.G."/>
            <person name="Martin F."/>
            <person name="Kauserud H."/>
        </authorList>
    </citation>
    <scope>NUCLEOTIDE SEQUENCE</scope>
    <source>
        <strain evidence="1">CBHHK067</strain>
    </source>
</reference>
<comment type="caution">
    <text evidence="1">The sequence shown here is derived from an EMBL/GenBank/DDBJ whole genome shotgun (WGS) entry which is preliminary data.</text>
</comment>
<evidence type="ECO:0000313" key="2">
    <source>
        <dbReference type="Proteomes" id="UP001221757"/>
    </source>
</evidence>
<sequence length="259" mass="29985">MPRIERLWERASWIRRSGLQDGSRRVWSARVPPMINAARARKARQIIGEKGNDFLRIIIQTSIVQDVQIYVARIHLLDQAHAHVECLRVRDNGLNIIGRAVVPIEPRKFQTASSYPRDNSEWVSKVLEVQQWNPRRHGWPDVRQASEVSNIEAFQCWMAKKEICQRVFPFYGSPPVLRNTHGALDQTGKGATENRPQWWLVSHCSWMVLSLERTLQFGSEWSRLELDIVVDDFLLTVHCPKHTSKAPVQYGGHEMGKEH</sequence>
<accession>A0AAD7GG33</accession>
<gene>
    <name evidence="1" type="ORF">B0H17DRAFT_1136363</name>
</gene>
<proteinExistence type="predicted"/>
<dbReference type="Proteomes" id="UP001221757">
    <property type="component" value="Unassembled WGS sequence"/>
</dbReference>
<organism evidence="1 2">
    <name type="scientific">Mycena rosella</name>
    <name type="common">Pink bonnet</name>
    <name type="synonym">Agaricus rosellus</name>
    <dbReference type="NCBI Taxonomy" id="1033263"/>
    <lineage>
        <taxon>Eukaryota</taxon>
        <taxon>Fungi</taxon>
        <taxon>Dikarya</taxon>
        <taxon>Basidiomycota</taxon>
        <taxon>Agaricomycotina</taxon>
        <taxon>Agaricomycetes</taxon>
        <taxon>Agaricomycetidae</taxon>
        <taxon>Agaricales</taxon>
        <taxon>Marasmiineae</taxon>
        <taxon>Mycenaceae</taxon>
        <taxon>Mycena</taxon>
    </lineage>
</organism>
<dbReference type="AlphaFoldDB" id="A0AAD7GG33"/>
<keyword evidence="2" id="KW-1185">Reference proteome</keyword>
<name>A0AAD7GG33_MYCRO</name>
<evidence type="ECO:0000313" key="1">
    <source>
        <dbReference type="EMBL" id="KAJ7687228.1"/>
    </source>
</evidence>
<dbReference type="EMBL" id="JARKIE010000089">
    <property type="protein sequence ID" value="KAJ7687228.1"/>
    <property type="molecule type" value="Genomic_DNA"/>
</dbReference>
<protein>
    <submittedName>
        <fullName evidence="1">Uncharacterized protein</fullName>
    </submittedName>
</protein>